<protein>
    <submittedName>
        <fullName evidence="1">Uncharacterized protein</fullName>
    </submittedName>
</protein>
<keyword evidence="2" id="KW-1185">Reference proteome</keyword>
<organism evidence="1 2">
    <name type="scientific">Phyllosticta citricarpa</name>
    <dbReference type="NCBI Taxonomy" id="55181"/>
    <lineage>
        <taxon>Eukaryota</taxon>
        <taxon>Fungi</taxon>
        <taxon>Dikarya</taxon>
        <taxon>Ascomycota</taxon>
        <taxon>Pezizomycotina</taxon>
        <taxon>Dothideomycetes</taxon>
        <taxon>Dothideomycetes incertae sedis</taxon>
        <taxon>Botryosphaeriales</taxon>
        <taxon>Phyllostictaceae</taxon>
        <taxon>Phyllosticta</taxon>
    </lineage>
</organism>
<evidence type="ECO:0000313" key="1">
    <source>
        <dbReference type="EMBL" id="KAK7532661.1"/>
    </source>
</evidence>
<accession>A0ABR1LBP2</accession>
<gene>
    <name evidence="1" type="ORF">IWX46DRAFT_584911</name>
</gene>
<evidence type="ECO:0000313" key="2">
    <source>
        <dbReference type="Proteomes" id="UP001365128"/>
    </source>
</evidence>
<name>A0ABR1LBP2_9PEZI</name>
<dbReference type="EMBL" id="JBBPDW010000050">
    <property type="protein sequence ID" value="KAK7532661.1"/>
    <property type="molecule type" value="Genomic_DNA"/>
</dbReference>
<reference evidence="1 2" key="1">
    <citation type="submission" date="2024-04" db="EMBL/GenBank/DDBJ databases">
        <title>Phyllosticta paracitricarpa is synonymous to the EU quarantine fungus P. citricarpa based on phylogenomic analyses.</title>
        <authorList>
            <consortium name="Lawrence Berkeley National Laboratory"/>
            <person name="Van Ingen-Buijs V.A."/>
            <person name="Van Westerhoven A.C."/>
            <person name="Haridas S."/>
            <person name="Skiadas P."/>
            <person name="Martin F."/>
            <person name="Groenewald J.Z."/>
            <person name="Crous P.W."/>
            <person name="Seidl M.F."/>
        </authorList>
    </citation>
    <scope>NUCLEOTIDE SEQUENCE [LARGE SCALE GENOMIC DNA]</scope>
    <source>
        <strain evidence="1 2">CBS 122670</strain>
    </source>
</reference>
<comment type="caution">
    <text evidence="1">The sequence shown here is derived from an EMBL/GenBank/DDBJ whole genome shotgun (WGS) entry which is preliminary data.</text>
</comment>
<sequence length="149" mass="16891">MSDAVSTSASATGNAHYCMSRANPSQHRDAYFGKDAEVEALLTYAESNPELPHDRLEHVVQRATEALDKVRTENPHHFSSIMTRGVHTFHDRRAVTYNGVWAELFLQNEYAKTSKEWRTFYSRLFKLYNTHRSSQSTLLNGGGGLGVRE</sequence>
<proteinExistence type="predicted"/>
<dbReference type="Proteomes" id="UP001365128">
    <property type="component" value="Unassembled WGS sequence"/>
</dbReference>